<dbReference type="PANTHER" id="PTHR23402">
    <property type="entry name" value="PROTEASE FAMILY C15 PYROGLUTAMYL-PEPTIDASE I-RELATED"/>
    <property type="match status" value="1"/>
</dbReference>
<dbReference type="EMBL" id="MJGC01000064">
    <property type="protein sequence ID" value="OEJ74608.1"/>
    <property type="molecule type" value="Genomic_DNA"/>
</dbReference>
<proteinExistence type="inferred from homology"/>
<sequence length="173" mass="19191">MHPKILLTSFTTWLAHQPSNASDDLLAEVASRIPSPEQFAFLRQLPVDTAQASQIAIAKIKTWQPDAIVCCGMAERRADLSVESTAYCGQECLQTPVNLKTLLTDLERVKISHDAGKFVCEGLYYAVLHFLHTQALSASCLFVHVPILTPTNKAVILEDFLAILQRLQNPETF</sequence>
<dbReference type="PANTHER" id="PTHR23402:SF1">
    <property type="entry name" value="PYROGLUTAMYL-PEPTIDASE I"/>
    <property type="match status" value="1"/>
</dbReference>
<evidence type="ECO:0000256" key="4">
    <source>
        <dbReference type="ARBA" id="ARBA00022807"/>
    </source>
</evidence>
<evidence type="ECO:0000256" key="1">
    <source>
        <dbReference type="ARBA" id="ARBA00006641"/>
    </source>
</evidence>
<evidence type="ECO:0000313" key="5">
    <source>
        <dbReference type="EMBL" id="OEJ74608.1"/>
    </source>
</evidence>
<keyword evidence="3" id="KW-0378">Hydrolase</keyword>
<dbReference type="GO" id="GO:0008234">
    <property type="term" value="F:cysteine-type peptidase activity"/>
    <property type="evidence" value="ECO:0007669"/>
    <property type="project" value="UniProtKB-KW"/>
</dbReference>
<dbReference type="SUPFAM" id="SSF53182">
    <property type="entry name" value="Pyrrolidone carboxyl peptidase (pyroglutamate aminopeptidase)"/>
    <property type="match status" value="1"/>
</dbReference>
<name>A0A1E5QJ13_9CYAN</name>
<keyword evidence="4" id="KW-0788">Thiol protease</keyword>
<gene>
    <name evidence="5" type="ORF">BH720_13620</name>
</gene>
<dbReference type="OrthoDB" id="9779738at2"/>
<dbReference type="InterPro" id="IPR036440">
    <property type="entry name" value="Peptidase_C15-like_sf"/>
</dbReference>
<dbReference type="RefSeq" id="WP_069967765.1">
    <property type="nucleotide sequence ID" value="NZ_CM124774.1"/>
</dbReference>
<protein>
    <submittedName>
        <fullName evidence="5">Peptidase C15</fullName>
    </submittedName>
</protein>
<dbReference type="GO" id="GO:0006508">
    <property type="term" value="P:proteolysis"/>
    <property type="evidence" value="ECO:0007669"/>
    <property type="project" value="UniProtKB-KW"/>
</dbReference>
<comment type="similarity">
    <text evidence="1">Belongs to the peptidase C15 family.</text>
</comment>
<dbReference type="InterPro" id="IPR016125">
    <property type="entry name" value="Peptidase_C15-like"/>
</dbReference>
<dbReference type="STRING" id="1781255.BH720_13620"/>
<evidence type="ECO:0000256" key="3">
    <source>
        <dbReference type="ARBA" id="ARBA00022801"/>
    </source>
</evidence>
<reference evidence="5" key="1">
    <citation type="submission" date="2016-09" db="EMBL/GenBank/DDBJ databases">
        <title>Draft genome of thermotolerant cyanobacterium Desertifilum sp. strain IPPAS B-1220.</title>
        <authorList>
            <person name="Sinetova M.A."/>
            <person name="Bolakhan K."/>
            <person name="Zayadan B.K."/>
            <person name="Mironov K.S."/>
            <person name="Ustinova V."/>
            <person name="Kupriyanova E.V."/>
            <person name="Sidorov R.A."/>
            <person name="Skrypnik A.N."/>
            <person name="Gogoleva N.E."/>
            <person name="Gogolev Y.V."/>
            <person name="Los D.A."/>
        </authorList>
    </citation>
    <scope>NUCLEOTIDE SEQUENCE [LARGE SCALE GENOMIC DNA]</scope>
    <source>
        <strain evidence="5">IPPAS B-1220</strain>
    </source>
</reference>
<evidence type="ECO:0000256" key="2">
    <source>
        <dbReference type="ARBA" id="ARBA00022670"/>
    </source>
</evidence>
<dbReference type="AlphaFoldDB" id="A0A1E5QJ13"/>
<accession>A0A1E5QJ13</accession>
<dbReference type="Gene3D" id="3.40.630.20">
    <property type="entry name" value="Peptidase C15, pyroglutamyl peptidase I-like"/>
    <property type="match status" value="2"/>
</dbReference>
<organism evidence="5">
    <name type="scientific">Desertifilum tharense IPPAS B-1220</name>
    <dbReference type="NCBI Taxonomy" id="1781255"/>
    <lineage>
        <taxon>Bacteria</taxon>
        <taxon>Bacillati</taxon>
        <taxon>Cyanobacteriota</taxon>
        <taxon>Cyanophyceae</taxon>
        <taxon>Desertifilales</taxon>
        <taxon>Desertifilaceae</taxon>
        <taxon>Desertifilum</taxon>
    </lineage>
</organism>
<keyword evidence="2" id="KW-0645">Protease</keyword>
<comment type="caution">
    <text evidence="5">The sequence shown here is derived from an EMBL/GenBank/DDBJ whole genome shotgun (WGS) entry which is preliminary data.</text>
</comment>